<evidence type="ECO:0000313" key="1">
    <source>
        <dbReference type="EMBL" id="MBA0549958.1"/>
    </source>
</evidence>
<proteinExistence type="predicted"/>
<dbReference type="EMBL" id="JABEZX010000002">
    <property type="protein sequence ID" value="MBA0549958.1"/>
    <property type="molecule type" value="Genomic_DNA"/>
</dbReference>
<dbReference type="SUPFAM" id="SSF54928">
    <property type="entry name" value="RNA-binding domain, RBD"/>
    <property type="match status" value="1"/>
</dbReference>
<dbReference type="GO" id="GO:0003676">
    <property type="term" value="F:nucleic acid binding"/>
    <property type="evidence" value="ECO:0007669"/>
    <property type="project" value="InterPro"/>
</dbReference>
<keyword evidence="2" id="KW-1185">Reference proteome</keyword>
<evidence type="ECO:0000313" key="2">
    <source>
        <dbReference type="Proteomes" id="UP000593572"/>
    </source>
</evidence>
<evidence type="ECO:0008006" key="3">
    <source>
        <dbReference type="Google" id="ProtNLM"/>
    </source>
</evidence>
<dbReference type="Proteomes" id="UP000593572">
    <property type="component" value="Unassembled WGS sequence"/>
</dbReference>
<organism evidence="1 2">
    <name type="scientific">Gossypium lobatum</name>
    <dbReference type="NCBI Taxonomy" id="34289"/>
    <lineage>
        <taxon>Eukaryota</taxon>
        <taxon>Viridiplantae</taxon>
        <taxon>Streptophyta</taxon>
        <taxon>Embryophyta</taxon>
        <taxon>Tracheophyta</taxon>
        <taxon>Spermatophyta</taxon>
        <taxon>Magnoliopsida</taxon>
        <taxon>eudicotyledons</taxon>
        <taxon>Gunneridae</taxon>
        <taxon>Pentapetalae</taxon>
        <taxon>rosids</taxon>
        <taxon>malvids</taxon>
        <taxon>Malvales</taxon>
        <taxon>Malvaceae</taxon>
        <taxon>Malvoideae</taxon>
        <taxon>Gossypium</taxon>
    </lineage>
</organism>
<gene>
    <name evidence="1" type="ORF">Golob_020947</name>
</gene>
<protein>
    <recommendedName>
        <fullName evidence="3">RRM domain-containing protein</fullName>
    </recommendedName>
</protein>
<dbReference type="InterPro" id="IPR035979">
    <property type="entry name" value="RBD_domain_sf"/>
</dbReference>
<name>A0A7J8LBZ9_9ROSI</name>
<sequence length="52" mass="6044">QRVGVGLGSFRYESLRDVTRAIKRLNGFRLYGHRIAISMAKFGVRSSFWRKV</sequence>
<feature type="non-terminal residue" evidence="1">
    <location>
        <position position="1"/>
    </location>
</feature>
<accession>A0A7J8LBZ9</accession>
<dbReference type="AlphaFoldDB" id="A0A7J8LBZ9"/>
<comment type="caution">
    <text evidence="1">The sequence shown here is derived from an EMBL/GenBank/DDBJ whole genome shotgun (WGS) entry which is preliminary data.</text>
</comment>
<reference evidence="1 2" key="1">
    <citation type="journal article" date="2019" name="Genome Biol. Evol.">
        <title>Insights into the evolution of the New World diploid cottons (Gossypium, subgenus Houzingenia) based on genome sequencing.</title>
        <authorList>
            <person name="Grover C.E."/>
            <person name="Arick M.A. 2nd"/>
            <person name="Thrash A."/>
            <person name="Conover J.L."/>
            <person name="Sanders W.S."/>
            <person name="Peterson D.G."/>
            <person name="Frelichowski J.E."/>
            <person name="Scheffler J.A."/>
            <person name="Scheffler B.E."/>
            <person name="Wendel J.F."/>
        </authorList>
    </citation>
    <scope>NUCLEOTIDE SEQUENCE [LARGE SCALE GENOMIC DNA]</scope>
    <source>
        <strain evidence="1">157</strain>
        <tissue evidence="1">Leaf</tissue>
    </source>
</reference>